<name>A0A6M8G936_9GAMM</name>
<dbReference type="InterPro" id="IPR032774">
    <property type="entry name" value="WG_beta_rep"/>
</dbReference>
<reference evidence="2" key="1">
    <citation type="submission" date="2020-07" db="EMBL/GenBank/DDBJ databases">
        <title>Nitrate ammonifying Pseudomonas campi sp. nov. isolated from German agricultural grassland.</title>
        <authorList>
            <person name="Timsy T."/>
            <person name="Ulrich A."/>
            <person name="Spanner T."/>
            <person name="Foesel B."/>
            <person name="Kolb S."/>
            <person name="Horn M.A."/>
            <person name="Behrendt U."/>
        </authorList>
    </citation>
    <scope>NUCLEOTIDE SEQUENCE</scope>
    <source>
        <strain evidence="2">S1-A32-2</strain>
    </source>
</reference>
<dbReference type="Pfam" id="PF08238">
    <property type="entry name" value="Sel1"/>
    <property type="match status" value="5"/>
</dbReference>
<evidence type="ECO:0000313" key="2">
    <source>
        <dbReference type="EMBL" id="QKE65335.1"/>
    </source>
</evidence>
<feature type="domain" description="DUF7822" evidence="1">
    <location>
        <begin position="22"/>
        <end position="148"/>
    </location>
</feature>
<dbReference type="EMBL" id="CP053697">
    <property type="protein sequence ID" value="QKE65335.1"/>
    <property type="molecule type" value="Genomic_DNA"/>
</dbReference>
<keyword evidence="3" id="KW-1185">Reference proteome</keyword>
<dbReference type="InterPro" id="IPR050767">
    <property type="entry name" value="Sel1_AlgK"/>
</dbReference>
<accession>A0A6M8G936</accession>
<protein>
    <submittedName>
        <fullName evidence="2">SEL1-like repeat protein</fullName>
    </submittedName>
</protein>
<proteinExistence type="predicted"/>
<dbReference type="Pfam" id="PF25135">
    <property type="entry name" value="DUF7822"/>
    <property type="match status" value="1"/>
</dbReference>
<organism evidence="2 3">
    <name type="scientific">Aquipseudomonas campi</name>
    <dbReference type="NCBI Taxonomy" id="2731681"/>
    <lineage>
        <taxon>Bacteria</taxon>
        <taxon>Pseudomonadati</taxon>
        <taxon>Pseudomonadota</taxon>
        <taxon>Gammaproteobacteria</taxon>
        <taxon>Pseudomonadales</taxon>
        <taxon>Pseudomonadaceae</taxon>
        <taxon>Aquipseudomonas</taxon>
    </lineage>
</organism>
<dbReference type="InterPro" id="IPR056724">
    <property type="entry name" value="DUF7822"/>
</dbReference>
<sequence length="850" mass="96479">MSHRMYLYNKAVVGSDDDDSLLLMEWGYELPLLLQPLFSAAPFVGANCYNSPDSDEGLYAEAKAGIQALRDFYDFIERHASSLLDDVEAFRTARQKIFQLLDNRAGHAWFHLDAWDVFNMADDERRTQAEALLGEIEQANRCIREAIACDNPLLLDNCPGVDAPWAGSFRAVLNLDNYDYGWEPLGAQLCEDEDGLEIFCENERYGLRDASGQVLIAPRYQAFFDFDWHSGLACVQHDQRFGYVDRQGREVIACEFEDAFDFIGEHALITEGGRYGLIDRQGRVTVPCQFDCSEALDYTGAYWSVQQGELWGVIDPNGRWMLPAQYQQIHAYEGYYSAKPAQGPQHLFTTRFHDLGAIGLDNIDSVSLGKGGEAYLIRRREGKQWLWRALDEQGQALLPGEYQALDYLREMQAWRVRDNRQYGLYRHQDGCWLLPCAYARIELQQGCGGADGSHYCLVQENKRWGLYRGGAQAGWTVEPRFERLTNLHDGYFNACQDGRWGILDSQGQWLREPLDQAAAERRFVQSEELALVFHAEHAWLLQKDGSCQPLAAERALQIVDRYAQFGLSEVQLACLHNSAGDLWQALDSHRRGLAALDAQDYEKARPLLLRAVELGNHDALNDLGCLLGKADQDHASALTYFQRASDAGSALAARNLGDCYRHGRGCETDLMQARHYLQLATARGHRAAHLELAILLFDQEPPVGDPDLALQHYLEAWRFGQRNESDIQLGWLYEQREDYAQAQRYYQHAIGRGNSYAHWRMGLMHLHGLGCPANPDKAREQLQLACEAGFEHAYLTLAELLLDDEHSQEEALDWLHKAVTAEVPGARELAEELLRQQKKPGLLSRLFSKQ</sequence>
<dbReference type="KEGG" id="pcam:HNE05_18880"/>
<evidence type="ECO:0000259" key="1">
    <source>
        <dbReference type="Pfam" id="PF25135"/>
    </source>
</evidence>
<dbReference type="GO" id="GO:0036503">
    <property type="term" value="P:ERAD pathway"/>
    <property type="evidence" value="ECO:0007669"/>
    <property type="project" value="TreeGrafter"/>
</dbReference>
<dbReference type="AlphaFoldDB" id="A0A6M8G936"/>
<dbReference type="RefSeq" id="WP_173211140.1">
    <property type="nucleotide sequence ID" value="NZ_CP053697.2"/>
</dbReference>
<dbReference type="InterPro" id="IPR011990">
    <property type="entry name" value="TPR-like_helical_dom_sf"/>
</dbReference>
<dbReference type="InterPro" id="IPR006597">
    <property type="entry name" value="Sel1-like"/>
</dbReference>
<dbReference type="Pfam" id="PF14903">
    <property type="entry name" value="WG_beta_rep"/>
    <property type="match status" value="3"/>
</dbReference>
<gene>
    <name evidence="2" type="ORF">HNE05_18880</name>
</gene>
<evidence type="ECO:0000313" key="3">
    <source>
        <dbReference type="Proteomes" id="UP000501379"/>
    </source>
</evidence>
<dbReference type="Proteomes" id="UP000501379">
    <property type="component" value="Chromosome"/>
</dbReference>
<dbReference type="PANTHER" id="PTHR11102">
    <property type="entry name" value="SEL-1-LIKE PROTEIN"/>
    <property type="match status" value="1"/>
</dbReference>
<dbReference type="PANTHER" id="PTHR11102:SF147">
    <property type="entry name" value="SEL1L ADAPTOR SUBUNIT OF ERAD E3 UBIQUITIN LIGASE"/>
    <property type="match status" value="1"/>
</dbReference>
<dbReference type="SMART" id="SM00671">
    <property type="entry name" value="SEL1"/>
    <property type="match status" value="6"/>
</dbReference>
<dbReference type="SUPFAM" id="SSF81901">
    <property type="entry name" value="HCP-like"/>
    <property type="match status" value="2"/>
</dbReference>
<dbReference type="Gene3D" id="1.25.40.10">
    <property type="entry name" value="Tetratricopeptide repeat domain"/>
    <property type="match status" value="1"/>
</dbReference>